<dbReference type="SMART" id="SM00247">
    <property type="entry name" value="XTALbg"/>
    <property type="match status" value="1"/>
</dbReference>
<dbReference type="PANTHER" id="PTHR11818:SF38">
    <property type="entry name" value="VERY LARGE A-KINASE ANCHOR PROTEIN"/>
    <property type="match status" value="1"/>
</dbReference>
<organism evidence="5 6">
    <name type="scientific">Sphenodon punctatus</name>
    <name type="common">Tuatara</name>
    <name type="synonym">Hatteria punctata</name>
    <dbReference type="NCBI Taxonomy" id="8508"/>
    <lineage>
        <taxon>Eukaryota</taxon>
        <taxon>Metazoa</taxon>
        <taxon>Chordata</taxon>
        <taxon>Craniata</taxon>
        <taxon>Vertebrata</taxon>
        <taxon>Euteleostomi</taxon>
        <taxon>Lepidosauria</taxon>
        <taxon>Sphenodontia</taxon>
        <taxon>Sphenodontidae</taxon>
        <taxon>Sphenodon</taxon>
    </lineage>
</organism>
<reference evidence="5" key="2">
    <citation type="submission" date="2025-09" db="UniProtKB">
        <authorList>
            <consortium name="Ensembl"/>
        </authorList>
    </citation>
    <scope>IDENTIFICATION</scope>
</reference>
<feature type="region of interest" description="Disordered" evidence="3">
    <location>
        <begin position="22"/>
        <end position="79"/>
    </location>
</feature>
<feature type="compositionally biased region" description="Basic and acidic residues" evidence="3">
    <location>
        <begin position="240"/>
        <end position="254"/>
    </location>
</feature>
<dbReference type="PROSITE" id="PS50915">
    <property type="entry name" value="CRYSTALLIN_BETA_GAMMA"/>
    <property type="match status" value="1"/>
</dbReference>
<dbReference type="FunFam" id="2.60.20.10:FF:000010">
    <property type="entry name" value="very large A-kinase anchor protein"/>
    <property type="match status" value="1"/>
</dbReference>
<evidence type="ECO:0000256" key="1">
    <source>
        <dbReference type="ARBA" id="ARBA00009646"/>
    </source>
</evidence>
<evidence type="ECO:0000313" key="6">
    <source>
        <dbReference type="Proteomes" id="UP000694392"/>
    </source>
</evidence>
<accession>A0A8D0GQD4</accession>
<dbReference type="Gene3D" id="2.60.20.10">
    <property type="entry name" value="Crystallins"/>
    <property type="match status" value="1"/>
</dbReference>
<dbReference type="Pfam" id="PF00030">
    <property type="entry name" value="Crystall"/>
    <property type="match status" value="1"/>
</dbReference>
<dbReference type="Ensembl" id="ENSSPUT00000013063.1">
    <property type="protein sequence ID" value="ENSSPUP00000012253.1"/>
    <property type="gene ID" value="ENSSPUG00000009421.1"/>
</dbReference>
<feature type="region of interest" description="Disordered" evidence="3">
    <location>
        <begin position="441"/>
        <end position="467"/>
    </location>
</feature>
<evidence type="ECO:0000256" key="3">
    <source>
        <dbReference type="SAM" id="MobiDB-lite"/>
    </source>
</evidence>
<feature type="region of interest" description="Disordered" evidence="3">
    <location>
        <begin position="235"/>
        <end position="254"/>
    </location>
</feature>
<reference evidence="5" key="1">
    <citation type="submission" date="2025-08" db="UniProtKB">
        <authorList>
            <consortium name="Ensembl"/>
        </authorList>
    </citation>
    <scope>IDENTIFICATION</scope>
</reference>
<dbReference type="GO" id="GO:0002088">
    <property type="term" value="P:lens development in camera-type eye"/>
    <property type="evidence" value="ECO:0007669"/>
    <property type="project" value="TreeGrafter"/>
</dbReference>
<protein>
    <recommendedName>
        <fullName evidence="4">Beta/gamma crystallin 'Greek key' domain-containing protein</fullName>
    </recommendedName>
</protein>
<dbReference type="InterPro" id="IPR050252">
    <property type="entry name" value="Beta/Gamma-Crystallin"/>
</dbReference>
<feature type="compositionally biased region" description="Basic and acidic residues" evidence="3">
    <location>
        <begin position="70"/>
        <end position="79"/>
    </location>
</feature>
<proteinExistence type="inferred from homology"/>
<evidence type="ECO:0000313" key="5">
    <source>
        <dbReference type="Ensembl" id="ENSSPUP00000012253.1"/>
    </source>
</evidence>
<dbReference type="Proteomes" id="UP000694392">
    <property type="component" value="Unplaced"/>
</dbReference>
<dbReference type="SUPFAM" id="SSF49695">
    <property type="entry name" value="gamma-Crystallin-like"/>
    <property type="match status" value="1"/>
</dbReference>
<dbReference type="InterPro" id="IPR001064">
    <property type="entry name" value="Beta/gamma_crystallin"/>
</dbReference>
<dbReference type="InterPro" id="IPR011024">
    <property type="entry name" value="G_crystallin-like"/>
</dbReference>
<keyword evidence="2" id="KW-0677">Repeat</keyword>
<dbReference type="AlphaFoldDB" id="A0A8D0GQD4"/>
<keyword evidence="6" id="KW-1185">Reference proteome</keyword>
<sequence length="733" mass="82003">MSRSLSKSIFLETVTEATEVLSTDTKVSAEPQEMPPKPLGSSKVDMGMKQNSNANSEKTSRSAPLCLNNEDGKDLTRGEEMTPNNVISCHRNELENLDDLASLECDLVIITKDENTKNVSDSKIMTNTGAKTSTLIVSNKSEESFQTLNGDTIMMEDQVSSLQLSNLCNSTIVSEHMLVPTLHFNLSPLLNAEEYYLRSKSKDESRPSDLYKTDKGKCLPKYSCKTEEATVFVEEGTNAEDSRADGEESNGKKEKTNMILQDKNGLPAQLSASESAIIGKSFEGEGNMNSDFSYEGEKFKSAIMIDQGMQTANVFAEKNLGYNSDTQESTKLLAFSSNEQQWESSSSFTILYEDTLPLKCAGSHLEDTEPHLHSPSDLSLENNHHLLMCETGKNKPQPIYAYEKDNKLNETLDNCSSESFMAVEAKRCRIYPFSLSPIYEDDSSQEDLHSTDVSPGDHCSKNSNDNANQSASILSLLQSVSERLKFSKQREVVEEESYEEGKYDEQKVACASSQWTENGQEGGLLPRQSLVPSRELLRSKQQTGLFVEKVSSSSQLQQKMDPSTKPLSRNVYYQYLQSANNYSTEKGPRFGSILLQKDCLSEKNLSKLGTFQSNLIDRESLKCNPRPGKIIICDIHGDKNKQEVYQDMLDATAWTFPNGALFRVVRGCWILYEKPKFQGQKYVLEEGEMMLNNIWDTRGMKHQSRSLTIGSIKRVTKVQTLLIIVRKNKVGAI</sequence>
<dbReference type="PANTHER" id="PTHR11818">
    <property type="entry name" value="BETA/GAMMA CRYSTALLIN"/>
    <property type="match status" value="1"/>
</dbReference>
<name>A0A8D0GQD4_SPHPU</name>
<evidence type="ECO:0000256" key="2">
    <source>
        <dbReference type="ARBA" id="ARBA00022737"/>
    </source>
</evidence>
<comment type="similarity">
    <text evidence="1">Belongs to the beta/gamma-crystallin family.</text>
</comment>
<dbReference type="GO" id="GO:0005212">
    <property type="term" value="F:structural constituent of eye lens"/>
    <property type="evidence" value="ECO:0007669"/>
    <property type="project" value="TreeGrafter"/>
</dbReference>
<feature type="domain" description="Beta/gamma crystallin 'Greek key'" evidence="4">
    <location>
        <begin position="667"/>
        <end position="716"/>
    </location>
</feature>
<dbReference type="GO" id="GO:0007601">
    <property type="term" value="P:visual perception"/>
    <property type="evidence" value="ECO:0007669"/>
    <property type="project" value="TreeGrafter"/>
</dbReference>
<evidence type="ECO:0000259" key="4">
    <source>
        <dbReference type="PROSITE" id="PS50915"/>
    </source>
</evidence>
<dbReference type="GeneTree" id="ENSGT00940000160816"/>